<keyword evidence="13" id="KW-0234">DNA repair</keyword>
<proteinExistence type="predicted"/>
<keyword evidence="7" id="KW-0228">DNA excision</keyword>
<dbReference type="InterPro" id="IPR003439">
    <property type="entry name" value="ABC_transporter-like_ATP-bd"/>
</dbReference>
<evidence type="ECO:0000256" key="4">
    <source>
        <dbReference type="ARBA" id="ARBA00022737"/>
    </source>
</evidence>
<dbReference type="GO" id="GO:0005737">
    <property type="term" value="C:cytoplasm"/>
    <property type="evidence" value="ECO:0007669"/>
    <property type="project" value="UniProtKB-SubCell"/>
</dbReference>
<dbReference type="Gene3D" id="1.10.8.280">
    <property type="entry name" value="ABC transporter ATPase domain-like"/>
    <property type="match status" value="1"/>
</dbReference>
<dbReference type="InterPro" id="IPR013815">
    <property type="entry name" value="ATP_grasp_subdomain_1"/>
</dbReference>
<dbReference type="GO" id="GO:0009380">
    <property type="term" value="C:excinuclease repair complex"/>
    <property type="evidence" value="ECO:0007669"/>
    <property type="project" value="InterPro"/>
</dbReference>
<dbReference type="AlphaFoldDB" id="A0A381PWI4"/>
<keyword evidence="9" id="KW-0862">Zinc</keyword>
<dbReference type="Pfam" id="PF17755">
    <property type="entry name" value="UvrA_DNA-bind"/>
    <property type="match status" value="1"/>
</dbReference>
<dbReference type="EMBL" id="UINC01001105">
    <property type="protein sequence ID" value="SUZ70938.1"/>
    <property type="molecule type" value="Genomic_DNA"/>
</dbReference>
<dbReference type="Gene3D" id="3.40.50.300">
    <property type="entry name" value="P-loop containing nucleotide triphosphate hydrolases"/>
    <property type="match status" value="2"/>
</dbReference>
<organism evidence="15">
    <name type="scientific">marine metagenome</name>
    <dbReference type="NCBI Taxonomy" id="408172"/>
    <lineage>
        <taxon>unclassified sequences</taxon>
        <taxon>metagenomes</taxon>
        <taxon>ecological metagenomes</taxon>
    </lineage>
</organism>
<protein>
    <recommendedName>
        <fullName evidence="14">ABC transporter domain-containing protein</fullName>
    </recommendedName>
</protein>
<dbReference type="InterPro" id="IPR041552">
    <property type="entry name" value="UvrA_DNA-bd"/>
</dbReference>
<dbReference type="Gene3D" id="3.30.1490.20">
    <property type="entry name" value="ATP-grasp fold, A domain"/>
    <property type="match status" value="1"/>
</dbReference>
<keyword evidence="8" id="KW-0863">Zinc-finger</keyword>
<dbReference type="NCBIfam" id="TIGR00630">
    <property type="entry name" value="uvra"/>
    <property type="match status" value="1"/>
</dbReference>
<dbReference type="InterPro" id="IPR003593">
    <property type="entry name" value="AAA+_ATPase"/>
</dbReference>
<keyword evidence="3" id="KW-0479">Metal-binding</keyword>
<reference evidence="15" key="1">
    <citation type="submission" date="2018-05" db="EMBL/GenBank/DDBJ databases">
        <authorList>
            <person name="Lanie J.A."/>
            <person name="Ng W.-L."/>
            <person name="Kazmierczak K.M."/>
            <person name="Andrzejewski T.M."/>
            <person name="Davidsen T.M."/>
            <person name="Wayne K.J."/>
            <person name="Tettelin H."/>
            <person name="Glass J.I."/>
            <person name="Rusch D."/>
            <person name="Podicherti R."/>
            <person name="Tsui H.-C.T."/>
            <person name="Winkler M.E."/>
        </authorList>
    </citation>
    <scope>NUCLEOTIDE SEQUENCE</scope>
</reference>
<evidence type="ECO:0000256" key="8">
    <source>
        <dbReference type="ARBA" id="ARBA00022771"/>
    </source>
</evidence>
<keyword evidence="5" id="KW-0547">Nucleotide-binding</keyword>
<dbReference type="GO" id="GO:0004518">
    <property type="term" value="F:nuclease activity"/>
    <property type="evidence" value="ECO:0007669"/>
    <property type="project" value="UniProtKB-KW"/>
</dbReference>
<keyword evidence="4" id="KW-0677">Repeat</keyword>
<evidence type="ECO:0000256" key="13">
    <source>
        <dbReference type="ARBA" id="ARBA00023204"/>
    </source>
</evidence>
<dbReference type="PANTHER" id="PTHR43152:SF3">
    <property type="entry name" value="UVRABC SYSTEM PROTEIN A"/>
    <property type="match status" value="1"/>
</dbReference>
<keyword evidence="2" id="KW-0963">Cytoplasm</keyword>
<evidence type="ECO:0000259" key="14">
    <source>
        <dbReference type="PROSITE" id="PS50893"/>
    </source>
</evidence>
<evidence type="ECO:0000256" key="7">
    <source>
        <dbReference type="ARBA" id="ARBA00022769"/>
    </source>
</evidence>
<dbReference type="InterPro" id="IPR017871">
    <property type="entry name" value="ABC_transporter-like_CS"/>
</dbReference>
<dbReference type="PROSITE" id="PS50893">
    <property type="entry name" value="ABC_TRANSPORTER_2"/>
    <property type="match status" value="1"/>
</dbReference>
<evidence type="ECO:0000313" key="15">
    <source>
        <dbReference type="EMBL" id="SUZ70938.1"/>
    </source>
</evidence>
<evidence type="ECO:0000256" key="11">
    <source>
        <dbReference type="ARBA" id="ARBA00022881"/>
    </source>
</evidence>
<evidence type="ECO:0000256" key="6">
    <source>
        <dbReference type="ARBA" id="ARBA00022763"/>
    </source>
</evidence>
<dbReference type="GO" id="GO:0016887">
    <property type="term" value="F:ATP hydrolysis activity"/>
    <property type="evidence" value="ECO:0007669"/>
    <property type="project" value="InterPro"/>
</dbReference>
<keyword evidence="12" id="KW-0238">DNA-binding</keyword>
<evidence type="ECO:0000256" key="3">
    <source>
        <dbReference type="ARBA" id="ARBA00022723"/>
    </source>
</evidence>
<dbReference type="GO" id="GO:0003677">
    <property type="term" value="F:DNA binding"/>
    <property type="evidence" value="ECO:0007669"/>
    <property type="project" value="UniProtKB-KW"/>
</dbReference>
<dbReference type="GO" id="GO:0005524">
    <property type="term" value="F:ATP binding"/>
    <property type="evidence" value="ECO:0007669"/>
    <property type="project" value="UniProtKB-KW"/>
</dbReference>
<feature type="domain" description="ABC transporter" evidence="14">
    <location>
        <begin position="606"/>
        <end position="938"/>
    </location>
</feature>
<evidence type="ECO:0000256" key="10">
    <source>
        <dbReference type="ARBA" id="ARBA00022840"/>
    </source>
</evidence>
<accession>A0A381PWI4</accession>
<evidence type="ECO:0000256" key="1">
    <source>
        <dbReference type="ARBA" id="ARBA00004496"/>
    </source>
</evidence>
<comment type="subcellular location">
    <subcellularLocation>
        <location evidence="1">Cytoplasm</location>
    </subcellularLocation>
</comment>
<dbReference type="InterPro" id="IPR004602">
    <property type="entry name" value="UvrA"/>
</dbReference>
<evidence type="ECO:0000256" key="5">
    <source>
        <dbReference type="ARBA" id="ARBA00022741"/>
    </source>
</evidence>
<dbReference type="Pfam" id="PF17760">
    <property type="entry name" value="UvrA_inter"/>
    <property type="match status" value="1"/>
</dbReference>
<keyword evidence="10" id="KW-0067">ATP-binding</keyword>
<dbReference type="InterPro" id="IPR027417">
    <property type="entry name" value="P-loop_NTPase"/>
</dbReference>
<evidence type="ECO:0000256" key="12">
    <source>
        <dbReference type="ARBA" id="ARBA00023125"/>
    </source>
</evidence>
<dbReference type="Gene3D" id="1.20.1580.10">
    <property type="entry name" value="ABC transporter ATPase like domain"/>
    <property type="match status" value="2"/>
</dbReference>
<dbReference type="SUPFAM" id="SSF52540">
    <property type="entry name" value="P-loop containing nucleoside triphosphate hydrolases"/>
    <property type="match status" value="2"/>
</dbReference>
<keyword evidence="6" id="KW-0227">DNA damage</keyword>
<dbReference type="SMART" id="SM00382">
    <property type="entry name" value="AAA"/>
    <property type="match status" value="2"/>
</dbReference>
<gene>
    <name evidence="15" type="ORF">METZ01_LOCUS23792</name>
</gene>
<dbReference type="PANTHER" id="PTHR43152">
    <property type="entry name" value="UVRABC SYSTEM PROTEIN A"/>
    <property type="match status" value="1"/>
</dbReference>
<dbReference type="GO" id="GO:0006289">
    <property type="term" value="P:nucleotide-excision repair"/>
    <property type="evidence" value="ECO:0007669"/>
    <property type="project" value="InterPro"/>
</dbReference>
<dbReference type="PROSITE" id="PS00211">
    <property type="entry name" value="ABC_TRANSPORTER_1"/>
    <property type="match status" value="2"/>
</dbReference>
<evidence type="ECO:0000256" key="2">
    <source>
        <dbReference type="ARBA" id="ARBA00022490"/>
    </source>
</evidence>
<evidence type="ECO:0000256" key="9">
    <source>
        <dbReference type="ARBA" id="ARBA00022833"/>
    </source>
</evidence>
<dbReference type="GO" id="GO:0008270">
    <property type="term" value="F:zinc ion binding"/>
    <property type="evidence" value="ECO:0007669"/>
    <property type="project" value="UniProtKB-KW"/>
</dbReference>
<sequence length="948" mass="103799">MDDWIRIRGARQHNLRNLDIDLPRRALTVITGPSGSGKSSLALDTLFAEGQRRYVESLSTYAKQFLERMEKPDVDSIEGISPAVAIEQKNPTKSSRSTVGTATEVYDYLRLLWARVGRTYCRECGDEVRPDSVTSAAGRVLTLPQGTRIQVTFPLKLSGRVKHGLVVENLRAMGFVRILADGVLIDLGEDGAETVEHVGFDLTEVAEALVVVDRLTISQEDRDRLADSLSTCFIEGEGEAIVLIHGGGADGAGDGGREVTERLAFTEHFRCPKHPEIEFFEPTPKLFSFNNPYGSCPVCTGFGSTLDYDVDLIVPNDARSIDEGAVDPWSKPRYHRERAKLRSFTLEQSASLYSPWAELPEDFREAVLYGAEGFKGVIPFLVSRERKRYKHYIRVFLRQYQSPQVCRACGGARIQPGALYIKIGTSTISDVNRLPIEDVQGWVGGLELSEMEARIAETILRELHTRLAFLVDVGLGYVALDRQMRTLSGGEAQRINLANSLGSRLVDTLYVLDEPTVGLHPKDTSALLALLGQLRDAGNSVVVVEHDPLAIREADHVLELGPGSGEKGGSVVFQGSPDELAGADSTTGLYISGRAEIPVPAERRRVDGARLSLTEGRLHNLEGVDVEIPLEAMTVVTGVSGSGKSTLVHDLLYHALEGQLKGGETSAKEHLGEVIGEVASLEGATMLDEVVLVDQSPIGRTPRSNPVTYIKAWDEVRKLFAAQPLARKRRYTAGAFSFNVKGGRCEACKGAGNVEIEMIFMADVYVQCDACRGTRYRPEMLEVRFKGRNVAEVLDLTVDEAIRFFIRQGRLGRILWQLQQVGLGYLKLGQPAPTLSGGEAQRLKIARELARVSGKKGRKLYILDEPTTGLSGEDIRKLLHVLDRLVDAENSVLVIEHNLEVVKAADWVIDMGPGAGARGGQVVAMGRPEELVSVLESETGRYLADVLG</sequence>
<keyword evidence="11" id="KW-0267">Excision nuclease</keyword>
<name>A0A381PWI4_9ZZZZ</name>
<dbReference type="InterPro" id="IPR041102">
    <property type="entry name" value="UvrA_inter"/>
</dbReference>